<comment type="caution">
    <text evidence="1">The sequence shown here is derived from an EMBL/GenBank/DDBJ whole genome shotgun (WGS) entry which is preliminary data.</text>
</comment>
<reference evidence="1 2" key="2">
    <citation type="journal article" date="2022" name="Mol. Ecol. Resour.">
        <title>The genomes of chicory, endive, great burdock and yacon provide insights into Asteraceae paleo-polyploidization history and plant inulin production.</title>
        <authorList>
            <person name="Fan W."/>
            <person name="Wang S."/>
            <person name="Wang H."/>
            <person name="Wang A."/>
            <person name="Jiang F."/>
            <person name="Liu H."/>
            <person name="Zhao H."/>
            <person name="Xu D."/>
            <person name="Zhang Y."/>
        </authorList>
    </citation>
    <scope>NUCLEOTIDE SEQUENCE [LARGE SCALE GENOMIC DNA]</scope>
    <source>
        <strain evidence="2">cv. Punajuju</strain>
        <tissue evidence="1">Leaves</tissue>
    </source>
</reference>
<proteinExistence type="predicted"/>
<accession>A0ACB8ZX41</accession>
<protein>
    <submittedName>
        <fullName evidence="1">Uncharacterized protein</fullName>
    </submittedName>
</protein>
<organism evidence="1 2">
    <name type="scientific">Cichorium intybus</name>
    <name type="common">Chicory</name>
    <dbReference type="NCBI Taxonomy" id="13427"/>
    <lineage>
        <taxon>Eukaryota</taxon>
        <taxon>Viridiplantae</taxon>
        <taxon>Streptophyta</taxon>
        <taxon>Embryophyta</taxon>
        <taxon>Tracheophyta</taxon>
        <taxon>Spermatophyta</taxon>
        <taxon>Magnoliopsida</taxon>
        <taxon>eudicotyledons</taxon>
        <taxon>Gunneridae</taxon>
        <taxon>Pentapetalae</taxon>
        <taxon>asterids</taxon>
        <taxon>campanulids</taxon>
        <taxon>Asterales</taxon>
        <taxon>Asteraceae</taxon>
        <taxon>Cichorioideae</taxon>
        <taxon>Cichorieae</taxon>
        <taxon>Cichoriinae</taxon>
        <taxon>Cichorium</taxon>
    </lineage>
</organism>
<evidence type="ECO:0000313" key="2">
    <source>
        <dbReference type="Proteomes" id="UP001055811"/>
    </source>
</evidence>
<name>A0ACB8ZX41_CICIN</name>
<keyword evidence="2" id="KW-1185">Reference proteome</keyword>
<dbReference type="EMBL" id="CM042016">
    <property type="protein sequence ID" value="KAI3700705.1"/>
    <property type="molecule type" value="Genomic_DNA"/>
</dbReference>
<dbReference type="Proteomes" id="UP001055811">
    <property type="component" value="Linkage Group LG08"/>
</dbReference>
<gene>
    <name evidence="1" type="ORF">L2E82_45342</name>
</gene>
<sequence length="337" mass="38162">MRHKKTSLQIGEERSSSDSKTSQFLQIRKENRLQSATVTITKMLDIEFDDDQMDDESEELAILLATQGVTDGQIKSKLKESTLILKLLFPNDSSISIEASRLPEIGKGKAGQFGVSSGRDWYMLSELGKEAARDCMLRSGLVDSTDGIDTVDLNQRNLKDTVCIRDDLVDDVASQHVSSSWQKKPVEIPPDTLDKSDQNSGSLKAELRAIIPELEEMKKRKSERKNQFLEVLEQIQKLKLEIYATSLKKADMQQKMMRLMTQCDEKGFELEIKSADNRILQEQLQTKCIENKELQDRITLLEQQFAAVNSEKSQSSSGHNVSEEYLNNLGKKIQIQS</sequence>
<evidence type="ECO:0000313" key="1">
    <source>
        <dbReference type="EMBL" id="KAI3700705.1"/>
    </source>
</evidence>
<reference evidence="2" key="1">
    <citation type="journal article" date="2022" name="Mol. Ecol. Resour.">
        <title>The genomes of chicory, endive, great burdock and yacon provide insights into Asteraceae palaeo-polyploidization history and plant inulin production.</title>
        <authorList>
            <person name="Fan W."/>
            <person name="Wang S."/>
            <person name="Wang H."/>
            <person name="Wang A."/>
            <person name="Jiang F."/>
            <person name="Liu H."/>
            <person name="Zhao H."/>
            <person name="Xu D."/>
            <person name="Zhang Y."/>
        </authorList>
    </citation>
    <scope>NUCLEOTIDE SEQUENCE [LARGE SCALE GENOMIC DNA]</scope>
    <source>
        <strain evidence="2">cv. Punajuju</strain>
    </source>
</reference>